<feature type="domain" description="Acyl-CoA dehydrogenase/oxidase C-terminal" evidence="8">
    <location>
        <begin position="236"/>
        <end position="385"/>
    </location>
</feature>
<comment type="caution">
    <text evidence="11">The sequence shown here is derived from an EMBL/GenBank/DDBJ whole genome shotgun (WGS) entry which is preliminary data.</text>
</comment>
<dbReference type="Pfam" id="PF02771">
    <property type="entry name" value="Acyl-CoA_dh_N"/>
    <property type="match status" value="1"/>
</dbReference>
<dbReference type="InterPro" id="IPR013786">
    <property type="entry name" value="AcylCoA_DH/ox_N"/>
</dbReference>
<dbReference type="SUPFAM" id="SSF47203">
    <property type="entry name" value="Acyl-CoA dehydrogenase C-terminal domain-like"/>
    <property type="match status" value="1"/>
</dbReference>
<dbReference type="EMBL" id="JBHTGP010000012">
    <property type="protein sequence ID" value="MFD0687376.1"/>
    <property type="molecule type" value="Genomic_DNA"/>
</dbReference>
<keyword evidence="12" id="KW-1185">Reference proteome</keyword>
<dbReference type="RefSeq" id="WP_131759146.1">
    <property type="nucleotide sequence ID" value="NZ_CAACUY010000069.1"/>
</dbReference>
<dbReference type="InterPro" id="IPR036250">
    <property type="entry name" value="AcylCo_DH-like_C"/>
</dbReference>
<dbReference type="InterPro" id="IPR006091">
    <property type="entry name" value="Acyl-CoA_Oxase/DH_mid-dom"/>
</dbReference>
<dbReference type="InterPro" id="IPR037069">
    <property type="entry name" value="AcylCoA_DH/ox_N_sf"/>
</dbReference>
<gene>
    <name evidence="11" type="ORF">ACFQZM_22970</name>
</gene>
<comment type="cofactor">
    <cofactor evidence="1 6">
        <name>FAD</name>
        <dbReference type="ChEBI" id="CHEBI:57692"/>
    </cofactor>
</comment>
<dbReference type="PANTHER" id="PTHR43292:SF3">
    <property type="entry name" value="ACYL-COA DEHYDROGENASE FADE29"/>
    <property type="match status" value="1"/>
</dbReference>
<dbReference type="InterPro" id="IPR046373">
    <property type="entry name" value="Acyl-CoA_Oxase/DH_mid-dom_sf"/>
</dbReference>
<dbReference type="InterPro" id="IPR009100">
    <property type="entry name" value="AcylCoA_DH/oxidase_NM_dom_sf"/>
</dbReference>
<evidence type="ECO:0000256" key="7">
    <source>
        <dbReference type="SAM" id="MobiDB-lite"/>
    </source>
</evidence>
<evidence type="ECO:0000256" key="3">
    <source>
        <dbReference type="ARBA" id="ARBA00022630"/>
    </source>
</evidence>
<evidence type="ECO:0000313" key="12">
    <source>
        <dbReference type="Proteomes" id="UP001597063"/>
    </source>
</evidence>
<dbReference type="InterPro" id="IPR052161">
    <property type="entry name" value="Mycobact_Acyl-CoA_DH"/>
</dbReference>
<feature type="domain" description="Acyl-CoA dehydrogenase/oxidase N-terminal" evidence="10">
    <location>
        <begin position="9"/>
        <end position="125"/>
    </location>
</feature>
<dbReference type="Gene3D" id="1.20.140.10">
    <property type="entry name" value="Butyryl-CoA Dehydrogenase, subunit A, domain 3"/>
    <property type="match status" value="1"/>
</dbReference>
<proteinExistence type="inferred from homology"/>
<evidence type="ECO:0000256" key="4">
    <source>
        <dbReference type="ARBA" id="ARBA00022827"/>
    </source>
</evidence>
<sequence>MDEYEAPADRAFRAEVRDWLETALSGDFAHARGLGGPGREHEAFPERLAWERHMAAGGWTCLGWPEEHGGRGATVAQQVIFNEEYALANAPARVGHIGENLLGPTILAFGTDAQRARFLPPIAAVEELWCQGYSEPDAGSDLANVQTRAALDGGDWVIDGQKVWTSLAVEADWCFAVCRTEPGSSRHRGLSYLLVPMRQPGVDIRPIVQLTGTSEFNEVFFDGARTDAANIVGAPGDGWRIAMATLGFERGVATLGQQVGFRRELDGVVELARRTGAIDDPLLRDRLVRAHMGLEIMRLNATRTMAGVEAGAPGPESSISKLVWGTWHRELGELAMDVLGAAGTVADGAPYELNDWQRLFLFSRADTIYAGSNEIQRNIIAERVLGLPRDPAPAASAPTASTSSASTSSASTSSASTSSASTSSREARG</sequence>
<dbReference type="SUPFAM" id="SSF56645">
    <property type="entry name" value="Acyl-CoA dehydrogenase NM domain-like"/>
    <property type="match status" value="1"/>
</dbReference>
<keyword evidence="3 6" id="KW-0285">Flavoprotein</keyword>
<comment type="similarity">
    <text evidence="2 6">Belongs to the acyl-CoA dehydrogenase family.</text>
</comment>
<evidence type="ECO:0000256" key="5">
    <source>
        <dbReference type="ARBA" id="ARBA00023002"/>
    </source>
</evidence>
<evidence type="ECO:0000256" key="1">
    <source>
        <dbReference type="ARBA" id="ARBA00001974"/>
    </source>
</evidence>
<evidence type="ECO:0000259" key="8">
    <source>
        <dbReference type="Pfam" id="PF00441"/>
    </source>
</evidence>
<organism evidence="11 12">
    <name type="scientific">Actinomadura fibrosa</name>
    <dbReference type="NCBI Taxonomy" id="111802"/>
    <lineage>
        <taxon>Bacteria</taxon>
        <taxon>Bacillati</taxon>
        <taxon>Actinomycetota</taxon>
        <taxon>Actinomycetes</taxon>
        <taxon>Streptosporangiales</taxon>
        <taxon>Thermomonosporaceae</taxon>
        <taxon>Actinomadura</taxon>
    </lineage>
</organism>
<dbReference type="InterPro" id="IPR009075">
    <property type="entry name" value="AcylCo_DH/oxidase_C"/>
</dbReference>
<protein>
    <submittedName>
        <fullName evidence="11">Acyl-CoA dehydrogenase family protein</fullName>
    </submittedName>
</protein>
<dbReference type="Gene3D" id="2.40.110.10">
    <property type="entry name" value="Butyryl-CoA Dehydrogenase, subunit A, domain 2"/>
    <property type="match status" value="1"/>
</dbReference>
<evidence type="ECO:0000259" key="9">
    <source>
        <dbReference type="Pfam" id="PF02770"/>
    </source>
</evidence>
<dbReference type="Pfam" id="PF00441">
    <property type="entry name" value="Acyl-CoA_dh_1"/>
    <property type="match status" value="1"/>
</dbReference>
<feature type="domain" description="Acyl-CoA oxidase/dehydrogenase middle" evidence="9">
    <location>
        <begin position="130"/>
        <end position="222"/>
    </location>
</feature>
<dbReference type="PANTHER" id="PTHR43292">
    <property type="entry name" value="ACYL-COA DEHYDROGENASE"/>
    <property type="match status" value="1"/>
</dbReference>
<evidence type="ECO:0000256" key="2">
    <source>
        <dbReference type="ARBA" id="ARBA00009347"/>
    </source>
</evidence>
<evidence type="ECO:0000256" key="6">
    <source>
        <dbReference type="RuleBase" id="RU362125"/>
    </source>
</evidence>
<dbReference type="Pfam" id="PF02770">
    <property type="entry name" value="Acyl-CoA_dh_M"/>
    <property type="match status" value="1"/>
</dbReference>
<dbReference type="Gene3D" id="1.10.540.10">
    <property type="entry name" value="Acyl-CoA dehydrogenase/oxidase, N-terminal domain"/>
    <property type="match status" value="1"/>
</dbReference>
<name>A0ABW2XLW7_9ACTN</name>
<feature type="region of interest" description="Disordered" evidence="7">
    <location>
        <begin position="390"/>
        <end position="429"/>
    </location>
</feature>
<accession>A0ABW2XLW7</accession>
<dbReference type="Proteomes" id="UP001597063">
    <property type="component" value="Unassembled WGS sequence"/>
</dbReference>
<reference evidence="12" key="1">
    <citation type="journal article" date="2019" name="Int. J. Syst. Evol. Microbiol.">
        <title>The Global Catalogue of Microorganisms (GCM) 10K type strain sequencing project: providing services to taxonomists for standard genome sequencing and annotation.</title>
        <authorList>
            <consortium name="The Broad Institute Genomics Platform"/>
            <consortium name="The Broad Institute Genome Sequencing Center for Infectious Disease"/>
            <person name="Wu L."/>
            <person name="Ma J."/>
        </authorList>
    </citation>
    <scope>NUCLEOTIDE SEQUENCE [LARGE SCALE GENOMIC DNA]</scope>
    <source>
        <strain evidence="12">JCM 9371</strain>
    </source>
</reference>
<evidence type="ECO:0000313" key="11">
    <source>
        <dbReference type="EMBL" id="MFD0687376.1"/>
    </source>
</evidence>
<keyword evidence="5 6" id="KW-0560">Oxidoreductase</keyword>
<evidence type="ECO:0000259" key="10">
    <source>
        <dbReference type="Pfam" id="PF02771"/>
    </source>
</evidence>
<keyword evidence="4 6" id="KW-0274">FAD</keyword>
<feature type="compositionally biased region" description="Low complexity" evidence="7">
    <location>
        <begin position="392"/>
        <end position="429"/>
    </location>
</feature>